<dbReference type="GO" id="GO:0005524">
    <property type="term" value="F:ATP binding"/>
    <property type="evidence" value="ECO:0007669"/>
    <property type="project" value="UniProtKB-UniRule"/>
</dbReference>
<evidence type="ECO:0000313" key="22">
    <source>
        <dbReference type="EMBL" id="GLI35119.1"/>
    </source>
</evidence>
<dbReference type="GO" id="GO:0052856">
    <property type="term" value="F:NAD(P)HX epimerase activity"/>
    <property type="evidence" value="ECO:0007669"/>
    <property type="project" value="UniProtKB-UniRule"/>
</dbReference>
<feature type="binding site" evidence="17">
    <location>
        <position position="280"/>
    </location>
    <ligand>
        <name>(6S)-NADPHX</name>
        <dbReference type="ChEBI" id="CHEBI:64076"/>
    </ligand>
</feature>
<evidence type="ECO:0000256" key="19">
    <source>
        <dbReference type="PIRNR" id="PIRNR017184"/>
    </source>
</evidence>
<comment type="similarity">
    <text evidence="17">Belongs to the NnrD/CARKD family.</text>
</comment>
<feature type="binding site" evidence="18">
    <location>
        <position position="181"/>
    </location>
    <ligand>
        <name>K(+)</name>
        <dbReference type="ChEBI" id="CHEBI:29103"/>
    </ligand>
</feature>
<dbReference type="InterPro" id="IPR017953">
    <property type="entry name" value="Carbohydrate_kinase_pred_CS"/>
</dbReference>
<dbReference type="NCBIfam" id="TIGR00196">
    <property type="entry name" value="yjeF_cterm"/>
    <property type="match status" value="1"/>
</dbReference>
<comment type="cofactor">
    <cofactor evidence="17">
        <name>Mg(2+)</name>
        <dbReference type="ChEBI" id="CHEBI:18420"/>
    </cofactor>
</comment>
<keyword evidence="11 18" id="KW-0413">Isomerase</keyword>
<keyword evidence="13" id="KW-0511">Multifunctional enzyme</keyword>
<feature type="binding site" evidence="17">
    <location>
        <position position="402"/>
    </location>
    <ligand>
        <name>(6S)-NADPHX</name>
        <dbReference type="ChEBI" id="CHEBI:64076"/>
    </ligand>
</feature>
<dbReference type="Gene3D" id="3.40.1190.20">
    <property type="match status" value="1"/>
</dbReference>
<dbReference type="PANTHER" id="PTHR12592">
    <property type="entry name" value="ATP-DEPENDENT (S)-NAD(P)H-HYDRATE DEHYDRATASE FAMILY MEMBER"/>
    <property type="match status" value="1"/>
</dbReference>
<evidence type="ECO:0000256" key="8">
    <source>
        <dbReference type="ARBA" id="ARBA00022857"/>
    </source>
</evidence>
<evidence type="ECO:0000256" key="5">
    <source>
        <dbReference type="ARBA" id="ARBA00022723"/>
    </source>
</evidence>
<reference evidence="22" key="1">
    <citation type="submission" date="2022-12" db="EMBL/GenBank/DDBJ databases">
        <title>Reference genome sequencing for broad-spectrum identification of bacterial and archaeal isolates by mass spectrometry.</title>
        <authorList>
            <person name="Sekiguchi Y."/>
            <person name="Tourlousse D.M."/>
        </authorList>
    </citation>
    <scope>NUCLEOTIDE SEQUENCE</scope>
    <source>
        <strain evidence="22">ASRB1</strain>
    </source>
</reference>
<comment type="cofactor">
    <cofactor evidence="18 19">
        <name>K(+)</name>
        <dbReference type="ChEBI" id="CHEBI:29103"/>
    </cofactor>
    <text evidence="18 19">Binds 1 potassium ion per subunit.</text>
</comment>
<keyword evidence="7 17" id="KW-0067">ATP-binding</keyword>
<dbReference type="GO" id="GO:0046872">
    <property type="term" value="F:metal ion binding"/>
    <property type="evidence" value="ECO:0007669"/>
    <property type="project" value="UniProtKB-UniRule"/>
</dbReference>
<dbReference type="EC" id="5.1.99.6" evidence="19"/>
<feature type="binding site" evidence="17">
    <location>
        <position position="351"/>
    </location>
    <ligand>
        <name>(6S)-NADPHX</name>
        <dbReference type="ChEBI" id="CHEBI:64076"/>
    </ligand>
</feature>
<dbReference type="GO" id="GO:0110051">
    <property type="term" value="P:metabolite repair"/>
    <property type="evidence" value="ECO:0007669"/>
    <property type="project" value="TreeGrafter"/>
</dbReference>
<keyword evidence="8 17" id="KW-0521">NADP</keyword>
<dbReference type="HAMAP" id="MF_01966">
    <property type="entry name" value="NADHX_epimerase"/>
    <property type="match status" value="1"/>
</dbReference>
<dbReference type="InterPro" id="IPR036652">
    <property type="entry name" value="YjeF_N_dom_sf"/>
</dbReference>
<comment type="catalytic activity">
    <reaction evidence="1 18 19">
        <text>(6R)-NADHX = (6S)-NADHX</text>
        <dbReference type="Rhea" id="RHEA:32215"/>
        <dbReference type="ChEBI" id="CHEBI:64074"/>
        <dbReference type="ChEBI" id="CHEBI:64075"/>
        <dbReference type="EC" id="5.1.99.6"/>
    </reaction>
</comment>
<comment type="similarity">
    <text evidence="18">Belongs to the NnrE/AIBP family.</text>
</comment>
<feature type="domain" description="YjeF N-terminal" evidence="21">
    <location>
        <begin position="23"/>
        <end position="235"/>
    </location>
</feature>
<evidence type="ECO:0000256" key="14">
    <source>
        <dbReference type="ARBA" id="ARBA00025153"/>
    </source>
</evidence>
<evidence type="ECO:0000256" key="3">
    <source>
        <dbReference type="ARBA" id="ARBA00006001"/>
    </source>
</evidence>
<accession>A0A9W6FUJ5</accession>
<evidence type="ECO:0000256" key="18">
    <source>
        <dbReference type="HAMAP-Rule" id="MF_01966"/>
    </source>
</evidence>
<keyword evidence="23" id="KW-1185">Reference proteome</keyword>
<keyword evidence="10 17" id="KW-0520">NAD</keyword>
<organism evidence="22 23">
    <name type="scientific">Desulforhabdus amnigena</name>
    <dbReference type="NCBI Taxonomy" id="40218"/>
    <lineage>
        <taxon>Bacteria</taxon>
        <taxon>Pseudomonadati</taxon>
        <taxon>Thermodesulfobacteriota</taxon>
        <taxon>Syntrophobacteria</taxon>
        <taxon>Syntrophobacterales</taxon>
        <taxon>Syntrophobacteraceae</taxon>
        <taxon>Desulforhabdus</taxon>
    </lineage>
</organism>
<evidence type="ECO:0000256" key="1">
    <source>
        <dbReference type="ARBA" id="ARBA00000013"/>
    </source>
</evidence>
<dbReference type="PROSITE" id="PS01050">
    <property type="entry name" value="YJEF_C_2"/>
    <property type="match status" value="1"/>
</dbReference>
<evidence type="ECO:0000256" key="15">
    <source>
        <dbReference type="ARBA" id="ARBA00048238"/>
    </source>
</evidence>
<evidence type="ECO:0000256" key="2">
    <source>
        <dbReference type="ARBA" id="ARBA00000909"/>
    </source>
</evidence>
<dbReference type="PROSITE" id="PS51385">
    <property type="entry name" value="YJEF_N"/>
    <property type="match status" value="1"/>
</dbReference>
<gene>
    <name evidence="22" type="primary">yjeF</name>
    <name evidence="17" type="synonym">nnrD</name>
    <name evidence="18" type="synonym">nnrE</name>
    <name evidence="22" type="ORF">DAMNIGENAA_25520</name>
</gene>
<comment type="caution">
    <text evidence="18">Lacks conserved residue(s) required for the propagation of feature annotation.</text>
</comment>
<dbReference type="PROSITE" id="PS51383">
    <property type="entry name" value="YJEF_C_3"/>
    <property type="match status" value="1"/>
</dbReference>
<dbReference type="Pfam" id="PF03853">
    <property type="entry name" value="YjeF_N"/>
    <property type="match status" value="1"/>
</dbReference>
<evidence type="ECO:0000256" key="13">
    <source>
        <dbReference type="ARBA" id="ARBA00023268"/>
    </source>
</evidence>
<dbReference type="SUPFAM" id="SSF53613">
    <property type="entry name" value="Ribokinase-like"/>
    <property type="match status" value="1"/>
</dbReference>
<evidence type="ECO:0000256" key="6">
    <source>
        <dbReference type="ARBA" id="ARBA00022741"/>
    </source>
</evidence>
<comment type="function">
    <text evidence="17">Catalyzes the dehydration of the S-form of NAD(P)HX at the expense of ADP, which is converted to AMP. Together with NAD(P)HX epimerase, which catalyzes the epimerization of the S- and R-forms, the enzyme allows the repair of both epimers of NAD(P)HX, a damaged form of NAD(P)H that is a result of enzymatic or heat-dependent hydration.</text>
</comment>
<evidence type="ECO:0000256" key="11">
    <source>
        <dbReference type="ARBA" id="ARBA00023235"/>
    </source>
</evidence>
<evidence type="ECO:0000256" key="12">
    <source>
        <dbReference type="ARBA" id="ARBA00023239"/>
    </source>
</evidence>
<evidence type="ECO:0000259" key="20">
    <source>
        <dbReference type="PROSITE" id="PS51383"/>
    </source>
</evidence>
<evidence type="ECO:0000256" key="9">
    <source>
        <dbReference type="ARBA" id="ARBA00022958"/>
    </source>
</evidence>
<proteinExistence type="inferred from homology"/>
<dbReference type="InterPro" id="IPR030677">
    <property type="entry name" value="Nnr"/>
</dbReference>
<dbReference type="NCBIfam" id="TIGR00197">
    <property type="entry name" value="yjeF_nterm"/>
    <property type="match status" value="1"/>
</dbReference>
<comment type="similarity">
    <text evidence="4 19">In the C-terminal section; belongs to the NnrD/CARKD family.</text>
</comment>
<comment type="catalytic activity">
    <reaction evidence="2 18 19">
        <text>(6R)-NADPHX = (6S)-NADPHX</text>
        <dbReference type="Rhea" id="RHEA:32227"/>
        <dbReference type="ChEBI" id="CHEBI:64076"/>
        <dbReference type="ChEBI" id="CHEBI:64077"/>
        <dbReference type="EC" id="5.1.99.6"/>
    </reaction>
</comment>
<comment type="function">
    <text evidence="18">Catalyzes the epimerization of the S- and R-forms of NAD(P)HX, a damaged form of NAD(P)H that is a result of enzymatic or heat-dependent hydration. This is a prerequisite for the S-specific NAD(P)H-hydrate dehydratase to allow the repair of both epimers of NAD(P)HX.</text>
</comment>
<dbReference type="PANTHER" id="PTHR12592:SF0">
    <property type="entry name" value="ATP-DEPENDENT (S)-NAD(P)H-HYDRATE DEHYDRATASE"/>
    <property type="match status" value="1"/>
</dbReference>
<feature type="binding site" evidence="18">
    <location>
        <position position="74"/>
    </location>
    <ligand>
        <name>K(+)</name>
        <dbReference type="ChEBI" id="CHEBI:29103"/>
    </ligand>
</feature>
<feature type="binding site" evidence="17">
    <location>
        <begin position="439"/>
        <end position="443"/>
    </location>
    <ligand>
        <name>AMP</name>
        <dbReference type="ChEBI" id="CHEBI:456215"/>
    </ligand>
</feature>
<keyword evidence="9 18" id="KW-0630">Potassium</keyword>
<comment type="function">
    <text evidence="14 19">Bifunctional enzyme that catalyzes the epimerization of the S- and R-forms of NAD(P)HX and the dehydration of the S-form of NAD(P)HX at the expense of ADP, which is converted to AMP. This allows the repair of both epimers of NAD(P)HX, a damaged form of NAD(P)H that is a result of enzymatic or heat-dependent hydration.</text>
</comment>
<keyword evidence="12 17" id="KW-0456">Lyase</keyword>
<dbReference type="PIRSF" id="PIRSF017184">
    <property type="entry name" value="Nnr"/>
    <property type="match status" value="1"/>
</dbReference>
<dbReference type="CDD" id="cd01171">
    <property type="entry name" value="YXKO-related"/>
    <property type="match status" value="1"/>
</dbReference>
<feature type="binding site" evidence="18">
    <location>
        <begin position="149"/>
        <end position="155"/>
    </location>
    <ligand>
        <name>(6S)-NADPHX</name>
        <dbReference type="ChEBI" id="CHEBI:64076"/>
    </ligand>
</feature>
<dbReference type="InterPro" id="IPR000631">
    <property type="entry name" value="CARKD"/>
</dbReference>
<sequence>MLERGKRVKDLKLASMIVTASEMGKMDRRTIEEIGIPGVVLMESAARGAASFFLEVIPDLPKRRITVVAGSGNNAGDGFVLARIFHSRGVPVRVVCLRSPGQLKGDALANFQILEKIKVPVFVWDEGKDFDAQWHWIQESDAIIDAILGTGLNSEVRGIYRKIIDGMNSLSVPVLAVDIPSGLDASTGTPLGTAVRATATATFAFPKIGHVMDPGPDYTGKLRVVDIGIPSIVAEAAQINRWWMDAHFLSGWLKPRRPDVHKGNAGHVAVLAGSRGKTGAATLICQGASRVGSGLVTLFVPFSLNPILEVKLTEAMTYPIAETDIQSPAQAALPEILNFLDGKQALAVGPGISLHPETQELVKALVQQSPCPMILDADALTIFAQDPELLKQANVPLILTPHPGEMARLIQDSPQAVQRDRLGVAAEFSRRYGVILVLKGYRTLVAAPDGRMAINGSGNPAMASGGMGDTLTGMIAGFVAQGYEPFQAACLGVYIHGAAADRYMHGVATRGLLASDILEEIPRVIGSLESDAG</sequence>
<dbReference type="Pfam" id="PF01256">
    <property type="entry name" value="Carb_kinase"/>
    <property type="match status" value="1"/>
</dbReference>
<evidence type="ECO:0000256" key="16">
    <source>
        <dbReference type="ARBA" id="ARBA00049209"/>
    </source>
</evidence>
<protein>
    <recommendedName>
        <fullName evidence="19">Bifunctional NAD(P)H-hydrate repair enzyme</fullName>
    </recommendedName>
    <alternativeName>
        <fullName evidence="19">Nicotinamide nucleotide repair protein</fullName>
    </alternativeName>
    <domain>
        <recommendedName>
            <fullName evidence="19">ADP-dependent (S)-NAD(P)H-hydrate dehydratase</fullName>
            <ecNumber evidence="19">4.2.1.136</ecNumber>
        </recommendedName>
        <alternativeName>
            <fullName evidence="19">ADP-dependent NAD(P)HX dehydratase</fullName>
        </alternativeName>
    </domain>
    <domain>
        <recommendedName>
            <fullName evidence="19">NAD(P)H-hydrate epimerase</fullName>
            <ecNumber evidence="19">5.1.99.6</ecNumber>
        </recommendedName>
    </domain>
</protein>
<feature type="binding site" evidence="18">
    <location>
        <position position="178"/>
    </location>
    <ligand>
        <name>(6S)-NADPHX</name>
        <dbReference type="ChEBI" id="CHEBI:64076"/>
    </ligand>
</feature>
<dbReference type="Proteomes" id="UP001144372">
    <property type="component" value="Unassembled WGS sequence"/>
</dbReference>
<dbReference type="AlphaFoldDB" id="A0A9W6FUJ5"/>
<dbReference type="GO" id="GO:0046496">
    <property type="term" value="P:nicotinamide nucleotide metabolic process"/>
    <property type="evidence" value="ECO:0007669"/>
    <property type="project" value="UniProtKB-UniRule"/>
</dbReference>
<dbReference type="EC" id="4.2.1.136" evidence="19"/>
<dbReference type="HAMAP" id="MF_01965">
    <property type="entry name" value="NADHX_dehydratase"/>
    <property type="match status" value="1"/>
</dbReference>
<feature type="binding site" evidence="18">
    <location>
        <position position="145"/>
    </location>
    <ligand>
        <name>K(+)</name>
        <dbReference type="ChEBI" id="CHEBI:29103"/>
    </ligand>
</feature>
<dbReference type="Gene3D" id="3.40.50.10260">
    <property type="entry name" value="YjeF N-terminal domain"/>
    <property type="match status" value="1"/>
</dbReference>
<evidence type="ECO:0000256" key="7">
    <source>
        <dbReference type="ARBA" id="ARBA00022840"/>
    </source>
</evidence>
<dbReference type="GO" id="GO:0052855">
    <property type="term" value="F:ADP-dependent NAD(P)H-hydrate dehydratase activity"/>
    <property type="evidence" value="ECO:0007669"/>
    <property type="project" value="UniProtKB-UniRule"/>
</dbReference>
<dbReference type="SUPFAM" id="SSF64153">
    <property type="entry name" value="YjeF N-terminal domain-like"/>
    <property type="match status" value="1"/>
</dbReference>
<comment type="catalytic activity">
    <reaction evidence="16 17 19">
        <text>(6S)-NADPHX + ADP = AMP + phosphate + NADPH + H(+)</text>
        <dbReference type="Rhea" id="RHEA:32235"/>
        <dbReference type="ChEBI" id="CHEBI:15378"/>
        <dbReference type="ChEBI" id="CHEBI:43474"/>
        <dbReference type="ChEBI" id="CHEBI:57783"/>
        <dbReference type="ChEBI" id="CHEBI:64076"/>
        <dbReference type="ChEBI" id="CHEBI:456215"/>
        <dbReference type="ChEBI" id="CHEBI:456216"/>
        <dbReference type="EC" id="4.2.1.136"/>
    </reaction>
</comment>
<comment type="caution">
    <text evidence="22">The sequence shown here is derived from an EMBL/GenBank/DDBJ whole genome shotgun (WGS) entry which is preliminary data.</text>
</comment>
<comment type="catalytic activity">
    <reaction evidence="15 17 19">
        <text>(6S)-NADHX + ADP = AMP + phosphate + NADH + H(+)</text>
        <dbReference type="Rhea" id="RHEA:32223"/>
        <dbReference type="ChEBI" id="CHEBI:15378"/>
        <dbReference type="ChEBI" id="CHEBI:43474"/>
        <dbReference type="ChEBI" id="CHEBI:57945"/>
        <dbReference type="ChEBI" id="CHEBI:64074"/>
        <dbReference type="ChEBI" id="CHEBI:456215"/>
        <dbReference type="ChEBI" id="CHEBI:456216"/>
        <dbReference type="EC" id="4.2.1.136"/>
    </reaction>
</comment>
<dbReference type="EMBL" id="BSDR01000001">
    <property type="protein sequence ID" value="GLI35119.1"/>
    <property type="molecule type" value="Genomic_DNA"/>
</dbReference>
<evidence type="ECO:0000259" key="21">
    <source>
        <dbReference type="PROSITE" id="PS51385"/>
    </source>
</evidence>
<evidence type="ECO:0000256" key="17">
    <source>
        <dbReference type="HAMAP-Rule" id="MF_01965"/>
    </source>
</evidence>
<comment type="similarity">
    <text evidence="3 19">In the N-terminal section; belongs to the NnrE/AIBP family.</text>
</comment>
<feature type="binding site" evidence="18">
    <location>
        <position position="160"/>
    </location>
    <ligand>
        <name>(6S)-NADPHX</name>
        <dbReference type="ChEBI" id="CHEBI:64076"/>
    </ligand>
</feature>
<comment type="subunit">
    <text evidence="17">Homotetramer.</text>
</comment>
<evidence type="ECO:0000256" key="4">
    <source>
        <dbReference type="ARBA" id="ARBA00009524"/>
    </source>
</evidence>
<dbReference type="InterPro" id="IPR004443">
    <property type="entry name" value="YjeF_N_dom"/>
</dbReference>
<name>A0A9W6FUJ5_9BACT</name>
<feature type="binding site" evidence="17">
    <location>
        <position position="468"/>
    </location>
    <ligand>
        <name>AMP</name>
        <dbReference type="ChEBI" id="CHEBI:456215"/>
    </ligand>
</feature>
<evidence type="ECO:0000313" key="23">
    <source>
        <dbReference type="Proteomes" id="UP001144372"/>
    </source>
</evidence>
<evidence type="ECO:0000256" key="10">
    <source>
        <dbReference type="ARBA" id="ARBA00023027"/>
    </source>
</evidence>
<feature type="domain" description="YjeF C-terminal" evidence="20">
    <location>
        <begin position="245"/>
        <end position="528"/>
    </location>
</feature>
<keyword evidence="6 17" id="KW-0547">Nucleotide-binding</keyword>
<keyword evidence="5 18" id="KW-0479">Metal-binding</keyword>
<feature type="binding site" evidence="17">
    <location>
        <position position="469"/>
    </location>
    <ligand>
        <name>(6S)-NADPHX</name>
        <dbReference type="ChEBI" id="CHEBI:64076"/>
    </ligand>
</feature>
<dbReference type="InterPro" id="IPR029056">
    <property type="entry name" value="Ribokinase-like"/>
</dbReference>